<protein>
    <submittedName>
        <fullName evidence="1">Uncharacterized protein</fullName>
    </submittedName>
</protein>
<dbReference type="InterPro" id="IPR027417">
    <property type="entry name" value="P-loop_NTPase"/>
</dbReference>
<proteinExistence type="predicted"/>
<comment type="caution">
    <text evidence="1">The sequence shown here is derived from an EMBL/GenBank/DDBJ whole genome shotgun (WGS) entry which is preliminary data.</text>
</comment>
<evidence type="ECO:0000313" key="1">
    <source>
        <dbReference type="EMBL" id="KKN52616.1"/>
    </source>
</evidence>
<organism evidence="1">
    <name type="scientific">marine sediment metagenome</name>
    <dbReference type="NCBI Taxonomy" id="412755"/>
    <lineage>
        <taxon>unclassified sequences</taxon>
        <taxon>metagenomes</taxon>
        <taxon>ecological metagenomes</taxon>
    </lineage>
</organism>
<name>A0A0F9TU04_9ZZZZ</name>
<gene>
    <name evidence="1" type="ORF">LCGC14_0610710</name>
</gene>
<dbReference type="Gene3D" id="3.40.50.300">
    <property type="entry name" value="P-loop containing nucleotide triphosphate hydrolases"/>
    <property type="match status" value="1"/>
</dbReference>
<sequence length="978" mass="116218">MEKQQKEAFKIVIPKYIPTMENKEKLSNSFISKIKNEIKKELPHPNVSIYKKDIMKFILIHQIEQRTIKNKEEFDKYYSKYGFITNNLEKFEIDTISDSYFSNEFDIDDDLAFYNHEYVQNHYLKDDPDWFLQIDLKEDPFPSQDGLYLISKENYETIVLKTQIYNKYIEILEQNPKWILNKSIVIYGDFGCGKTTFFDYLGYNLLLNNIQPIRIILNAKPSLPSLHQDFSESLFNELASYISKYSTDPRGNISKFSKYSILSLFERVKSDRKQQGFVIFLDGLHKSQDHKSTALNFLIELQNVLEFYRRNEISLTIFIAGSLEWRDKINNSKKFSGSIFTLEKMDTLNIKQAHEMLKRRFAVFSEMKGRQFIKYNEIELLITSIERTLATDVNFRILIKFFLQNGFIFKNRIKLKPFMEEDVLNNIFEAIKNNKILYNNLVQIKKEFQNEKPKLLKILKTVSTTYDMGYFFEDHVFYHKNSQCFNYLQKINIIVKSEKYKKNDIKPYALHPAIYKTFNEIENKVKFRPTHYFELLFAEEQQPVSPEAEYINILNTIKRFKENNPEIEDQIEKLIVLTQKDYFALINKIETTSNFYISENVVEEMNKIIEKLLTFLYALSKEPLRFNSQSLLFKIFKYTWLDNRVLTQFFNWTERWNPNVNDKKINTQFLKLFIDAYESLVFKIGKHILYNKILIIGSKNLNNNEKIALNSARALYSEKRYKNSIEKCHDLIETTLREFIYNILFIKYENNWEEYLPKKTQIYIRKIKQKEVIQYGNLLSSAGNSLYYLTRSAYSSIIDDNYLWKNSFSILFGKAYRSLIKETLESFANLGHLDKHNREDKEIGKIALLVEQNISKTKEIVEKINKSYINMLNLDAIIINDSELIPRFHSQEKTDKLCPISFSDNECEEILKIINTTNGNKENLFEKFIKISDINQIQETFSTSYRKFIASIIKLIQNNIIQIEDHYGSNVIFKVLKK</sequence>
<dbReference type="SUPFAM" id="SSF52540">
    <property type="entry name" value="P-loop containing nucleoside triphosphate hydrolases"/>
    <property type="match status" value="1"/>
</dbReference>
<dbReference type="EMBL" id="LAZR01001011">
    <property type="protein sequence ID" value="KKN52616.1"/>
    <property type="molecule type" value="Genomic_DNA"/>
</dbReference>
<reference evidence="1" key="1">
    <citation type="journal article" date="2015" name="Nature">
        <title>Complex archaea that bridge the gap between prokaryotes and eukaryotes.</title>
        <authorList>
            <person name="Spang A."/>
            <person name="Saw J.H."/>
            <person name="Jorgensen S.L."/>
            <person name="Zaremba-Niedzwiedzka K."/>
            <person name="Martijn J."/>
            <person name="Lind A.E."/>
            <person name="van Eijk R."/>
            <person name="Schleper C."/>
            <person name="Guy L."/>
            <person name="Ettema T.J."/>
        </authorList>
    </citation>
    <scope>NUCLEOTIDE SEQUENCE</scope>
</reference>
<dbReference type="AlphaFoldDB" id="A0A0F9TU04"/>
<accession>A0A0F9TU04</accession>